<dbReference type="EMBL" id="CP003179">
    <property type="protein sequence ID" value="AEW06520.1"/>
    <property type="molecule type" value="Genomic_DNA"/>
</dbReference>
<gene>
    <name evidence="2" type="ordered locus">Sulac_3063</name>
</gene>
<dbReference type="STRING" id="679936.Sulac_3063"/>
<dbReference type="Proteomes" id="UP000005439">
    <property type="component" value="Chromosome"/>
</dbReference>
<dbReference type="Pfam" id="PF00583">
    <property type="entry name" value="Acetyltransf_1"/>
    <property type="match status" value="1"/>
</dbReference>
<evidence type="ECO:0000313" key="2">
    <source>
        <dbReference type="EMBL" id="AEW06520.1"/>
    </source>
</evidence>
<organism evidence="2 3">
    <name type="scientific">Sulfobacillus acidophilus (strain ATCC 700253 / DSM 10332 / NAL)</name>
    <dbReference type="NCBI Taxonomy" id="679936"/>
    <lineage>
        <taxon>Bacteria</taxon>
        <taxon>Bacillati</taxon>
        <taxon>Bacillota</taxon>
        <taxon>Clostridia</taxon>
        <taxon>Eubacteriales</taxon>
        <taxon>Clostridiales Family XVII. Incertae Sedis</taxon>
        <taxon>Sulfobacillus</taxon>
    </lineage>
</organism>
<protein>
    <submittedName>
        <fullName evidence="2">GCN5-related N-acetyltransferase</fullName>
    </submittedName>
</protein>
<dbReference type="AlphaFoldDB" id="G8U0X5"/>
<dbReference type="SUPFAM" id="SSF55729">
    <property type="entry name" value="Acyl-CoA N-acyltransferases (Nat)"/>
    <property type="match status" value="1"/>
</dbReference>
<dbReference type="KEGG" id="sap:Sulac_3063"/>
<sequence length="156" mass="18106">MPESEWPRRYRQYRVERLRRRDIGQIAQLERRVFLEPMSWGQIVIKYLSPRTIYLVVKDGPRIIAYFGFEVFGAYAHVLANVTDPDYRHQGLAAFLLTAAEPLAQARGARAFLGEVRRSNTPQLRVLQTIGWQVVSEMPRFFGNGEDAYIVMKVFA</sequence>
<dbReference type="HOGENOM" id="CLU_013985_23_0_9"/>
<dbReference type="PATRIC" id="fig|679936.5.peg.3161"/>
<dbReference type="Gene3D" id="3.40.630.30">
    <property type="match status" value="1"/>
</dbReference>
<dbReference type="InterPro" id="IPR000182">
    <property type="entry name" value="GNAT_dom"/>
</dbReference>
<proteinExistence type="predicted"/>
<dbReference type="GO" id="GO:0016747">
    <property type="term" value="F:acyltransferase activity, transferring groups other than amino-acyl groups"/>
    <property type="evidence" value="ECO:0007669"/>
    <property type="project" value="InterPro"/>
</dbReference>
<reference evidence="2 3" key="2">
    <citation type="journal article" date="2012" name="Stand. Genomic Sci.">
        <title>Complete genome sequence of the moderately thermophilic mineral-sulfide-oxidizing firmicute Sulfobacillus acidophilus type strain (NAL(T)).</title>
        <authorList>
            <person name="Anderson I."/>
            <person name="Chertkov O."/>
            <person name="Chen A."/>
            <person name="Saunders E."/>
            <person name="Lapidus A."/>
            <person name="Nolan M."/>
            <person name="Lucas S."/>
            <person name="Hammon N."/>
            <person name="Deshpande S."/>
            <person name="Cheng J.F."/>
            <person name="Han C."/>
            <person name="Tapia R."/>
            <person name="Goodwin L.A."/>
            <person name="Pitluck S."/>
            <person name="Liolios K."/>
            <person name="Pagani I."/>
            <person name="Ivanova N."/>
            <person name="Mikhailova N."/>
            <person name="Pati A."/>
            <person name="Palaniappan K."/>
            <person name="Land M."/>
            <person name="Pan C."/>
            <person name="Rohde M."/>
            <person name="Pukall R."/>
            <person name="Goker M."/>
            <person name="Detter J.C."/>
            <person name="Woyke T."/>
            <person name="Bristow J."/>
            <person name="Eisen J.A."/>
            <person name="Markowitz V."/>
            <person name="Hugenholtz P."/>
            <person name="Kyrpides N.C."/>
            <person name="Klenk H.P."/>
            <person name="Mavromatis K."/>
        </authorList>
    </citation>
    <scope>NUCLEOTIDE SEQUENCE [LARGE SCALE GENOMIC DNA]</scope>
    <source>
        <strain evidence="3">ATCC 700253 / DSM 10332 / NAL</strain>
    </source>
</reference>
<reference evidence="3" key="1">
    <citation type="submission" date="2011-12" db="EMBL/GenBank/DDBJ databases">
        <title>The complete genome of chromosome of Sulfobacillus acidophilus DSM 10332.</title>
        <authorList>
            <person name="Lucas S."/>
            <person name="Han J."/>
            <person name="Lapidus A."/>
            <person name="Bruce D."/>
            <person name="Goodwin L."/>
            <person name="Pitluck S."/>
            <person name="Peters L."/>
            <person name="Kyrpides N."/>
            <person name="Mavromatis K."/>
            <person name="Ivanova N."/>
            <person name="Mikhailova N."/>
            <person name="Chertkov O."/>
            <person name="Saunders E."/>
            <person name="Detter J.C."/>
            <person name="Tapia R."/>
            <person name="Han C."/>
            <person name="Land M."/>
            <person name="Hauser L."/>
            <person name="Markowitz V."/>
            <person name="Cheng J.-F."/>
            <person name="Hugenholtz P."/>
            <person name="Woyke T."/>
            <person name="Wu D."/>
            <person name="Pukall R."/>
            <person name="Gehrich-Schroeter G."/>
            <person name="Schneider S."/>
            <person name="Klenk H.-P."/>
            <person name="Eisen J.A."/>
        </authorList>
    </citation>
    <scope>NUCLEOTIDE SEQUENCE [LARGE SCALE GENOMIC DNA]</scope>
    <source>
        <strain evidence="3">ATCC 700253 / DSM 10332 / NAL</strain>
    </source>
</reference>
<dbReference type="InterPro" id="IPR016181">
    <property type="entry name" value="Acyl_CoA_acyltransferase"/>
</dbReference>
<feature type="domain" description="N-acetyltransferase" evidence="1">
    <location>
        <begin position="13"/>
        <end position="156"/>
    </location>
</feature>
<keyword evidence="3" id="KW-1185">Reference proteome</keyword>
<evidence type="ECO:0000313" key="3">
    <source>
        <dbReference type="Proteomes" id="UP000005439"/>
    </source>
</evidence>
<dbReference type="PROSITE" id="PS51186">
    <property type="entry name" value="GNAT"/>
    <property type="match status" value="1"/>
</dbReference>
<dbReference type="CDD" id="cd04301">
    <property type="entry name" value="NAT_SF"/>
    <property type="match status" value="1"/>
</dbReference>
<evidence type="ECO:0000259" key="1">
    <source>
        <dbReference type="PROSITE" id="PS51186"/>
    </source>
</evidence>
<name>G8U0X5_SULAD</name>
<accession>G8U0X5</accession>